<dbReference type="InterPro" id="IPR043972">
    <property type="entry name" value="FUZ/MON1/HPS1_longin_1"/>
</dbReference>
<sequence length="653" mass="75896">MNVKDQYLDTASTRSFRSGVRPSKSQSGFNIKTRGQPSLSINLDNTIVQTIIPPVNNTLNGDNEDNVSLNNFPRLRSMQSISSIVSRRPTRPNTVADQLSVNTSFDPLIEQSFSYSNNIEDPSTRQAQDTAFNEEARKDLIDRLAQSIYSYPASLTGNSYGFKPVVSNEIPDVFINDNQTSPDFKSHSKNFFILTSAGKPIFSMFGEDKQIVPYMGIINTVVSYFQINETTNIRTIKLNKTRQTFAFTNKAPIILMAYSRRGETTNELMTQLDLLYSYLISSINERQLKRLFHNRSNFDLRNYLEVTDFDNLRQICSLLSNKLYPDFGLNALQCFVMRKTERARIHDTIHNLLINESKDIPRGTLLYGLILSHKRKMFKLCAVIRPKGHSLHTIDLQLLFSLITHQFENRDGDQELWLPICFPKFNSNGFLYSYIKYLSRSHANNSSQMEDTVLVLISAQKDAFYKLKTFGDKLWNKLQHDKLDEYFVKDRFKFRISDIQAPLVHHFMYKIKKYVQYVMPEIEIHNDDATKLTQYECKLKKYYGHLYNSVVDDTGLPINKTILNYFHWEEEEEGEEGEEREEGEDAITETQRDFKREKINMMGLIWITPQFELYLICNNGVNNKEVVLRSAKRIIGWCKKYESRLFIQEGATF</sequence>
<dbReference type="Pfam" id="PF19036">
    <property type="entry name" value="Fuz_longin_1"/>
    <property type="match status" value="1"/>
</dbReference>
<keyword evidence="4" id="KW-0072">Autophagy</keyword>
<evidence type="ECO:0000259" key="6">
    <source>
        <dbReference type="Pfam" id="PF19036"/>
    </source>
</evidence>
<dbReference type="InterPro" id="IPR004353">
    <property type="entry name" value="Mon1"/>
</dbReference>
<dbReference type="RefSeq" id="XP_041407678.1">
    <property type="nucleotide sequence ID" value="XM_041551744.1"/>
</dbReference>
<keyword evidence="10" id="KW-1185">Reference proteome</keyword>
<dbReference type="OrthoDB" id="272411at2759"/>
<dbReference type="AlphaFoldDB" id="A0A8H2ZHJ4"/>
<evidence type="ECO:0000259" key="7">
    <source>
        <dbReference type="Pfam" id="PF19037"/>
    </source>
</evidence>
<feature type="compositionally biased region" description="Polar residues" evidence="5">
    <location>
        <begin position="23"/>
        <end position="33"/>
    </location>
</feature>
<evidence type="ECO:0000256" key="4">
    <source>
        <dbReference type="RuleBase" id="RU367048"/>
    </source>
</evidence>
<dbReference type="Proteomes" id="UP000644660">
    <property type="component" value="Unassembled WGS sequence"/>
</dbReference>
<evidence type="ECO:0000313" key="10">
    <source>
        <dbReference type="Proteomes" id="UP000644660"/>
    </source>
</evidence>
<evidence type="ECO:0000256" key="1">
    <source>
        <dbReference type="ARBA" id="ARBA00004380"/>
    </source>
</evidence>
<comment type="caution">
    <text evidence="9">The sequence shown here is derived from an EMBL/GenBank/DDBJ whole genome shotgun (WGS) entry which is preliminary data.</text>
</comment>
<dbReference type="PANTHER" id="PTHR13027:SF7">
    <property type="entry name" value="VACUOLAR FUSION PROTEIN MON1 HOMOLOG"/>
    <property type="match status" value="1"/>
</dbReference>
<evidence type="ECO:0000256" key="5">
    <source>
        <dbReference type="SAM" id="MobiDB-lite"/>
    </source>
</evidence>
<dbReference type="Pfam" id="PF19037">
    <property type="entry name" value="Fuz_longin_2"/>
    <property type="match status" value="1"/>
</dbReference>
<dbReference type="GeneID" id="64858895"/>
<reference evidence="9 10" key="1">
    <citation type="submission" date="2020-05" db="EMBL/GenBank/DDBJ databases">
        <authorList>
            <person name="Casaregola S."/>
            <person name="Devillers H."/>
            <person name="Grondin C."/>
        </authorList>
    </citation>
    <scope>NUCLEOTIDE SEQUENCE [LARGE SCALE GENOMIC DNA]</scope>
    <source>
        <strain evidence="9 10">CLIB 1767</strain>
    </source>
</reference>
<feature type="domain" description="FUZ/MON1/HPS1 third Longin" evidence="8">
    <location>
        <begin position="504"/>
        <end position="641"/>
    </location>
</feature>
<keyword evidence="4" id="KW-0967">Endosome</keyword>
<dbReference type="GO" id="GO:0016192">
    <property type="term" value="P:vesicle-mediated transport"/>
    <property type="evidence" value="ECO:0007669"/>
    <property type="project" value="InterPro"/>
</dbReference>
<feature type="region of interest" description="Disordered" evidence="5">
    <location>
        <begin position="1"/>
        <end position="33"/>
    </location>
</feature>
<name>A0A8H2ZHJ4_9SACH</name>
<dbReference type="InterPro" id="IPR043970">
    <property type="entry name" value="FUZ/MON1/HPS1_longin_3"/>
</dbReference>
<evidence type="ECO:0000256" key="2">
    <source>
        <dbReference type="ARBA" id="ARBA00008968"/>
    </source>
</evidence>
<evidence type="ECO:0000259" key="8">
    <source>
        <dbReference type="Pfam" id="PF19038"/>
    </source>
</evidence>
<dbReference type="EMBL" id="CAEFZW010000007">
    <property type="protein sequence ID" value="CAB4255834.1"/>
    <property type="molecule type" value="Genomic_DNA"/>
</dbReference>
<accession>A0A8H2ZHJ4</accession>
<comment type="subcellular location">
    <subcellularLocation>
        <location evidence="4">Endosome</location>
        <location evidence="4">Multivesicular body membrane</location>
        <topology evidence="4">Peripheral membrane protein</topology>
    </subcellularLocation>
    <subcellularLocation>
        <location evidence="1 4">Prevacuolar compartment membrane</location>
        <topology evidence="1 4">Peripheral membrane protein</topology>
    </subcellularLocation>
    <subcellularLocation>
        <location evidence="4">Vacuole membrane</location>
        <topology evidence="4">Peripheral membrane protein</topology>
    </subcellularLocation>
</comment>
<keyword evidence="4" id="KW-0926">Vacuole</keyword>
<evidence type="ECO:0000313" key="9">
    <source>
        <dbReference type="EMBL" id="CAB4255834.1"/>
    </source>
</evidence>
<dbReference type="GO" id="GO:0000329">
    <property type="term" value="C:fungal-type vacuole membrane"/>
    <property type="evidence" value="ECO:0007669"/>
    <property type="project" value="TreeGrafter"/>
</dbReference>
<gene>
    <name evidence="9" type="ORF">KABA2_07S05522</name>
</gene>
<comment type="function">
    <text evidence="4">Required for multiple vacuole delivery pathways including the cytoplasm to vacuole transport (Cvt), autophagy, pexophagy and endocytosis.</text>
</comment>
<organism evidence="9 10">
    <name type="scientific">Maudiozyma barnettii</name>
    <dbReference type="NCBI Taxonomy" id="61262"/>
    <lineage>
        <taxon>Eukaryota</taxon>
        <taxon>Fungi</taxon>
        <taxon>Dikarya</taxon>
        <taxon>Ascomycota</taxon>
        <taxon>Saccharomycotina</taxon>
        <taxon>Saccharomycetes</taxon>
        <taxon>Saccharomycetales</taxon>
        <taxon>Saccharomycetaceae</taxon>
        <taxon>Maudiozyma</taxon>
    </lineage>
</organism>
<evidence type="ECO:0000256" key="3">
    <source>
        <dbReference type="ARBA" id="ARBA00018132"/>
    </source>
</evidence>
<dbReference type="GO" id="GO:0006914">
    <property type="term" value="P:autophagy"/>
    <property type="evidence" value="ECO:0007669"/>
    <property type="project" value="UniProtKB-UniRule"/>
</dbReference>
<comment type="similarity">
    <text evidence="2 4">Belongs to the MON1/SAND family.</text>
</comment>
<feature type="domain" description="FUZ/MON1/HPS1 first Longin" evidence="6">
    <location>
        <begin position="189"/>
        <end position="309"/>
    </location>
</feature>
<dbReference type="GO" id="GO:0035658">
    <property type="term" value="C:Mon1-Ccz1 complex"/>
    <property type="evidence" value="ECO:0007669"/>
    <property type="project" value="TreeGrafter"/>
</dbReference>
<protein>
    <recommendedName>
        <fullName evidence="3 4">Vacuolar fusion protein MON1</fullName>
    </recommendedName>
</protein>
<dbReference type="Pfam" id="PF19038">
    <property type="entry name" value="Fuz_longin_3"/>
    <property type="match status" value="1"/>
</dbReference>
<feature type="domain" description="FUZ/MON1/HPS1 second Longin" evidence="7">
    <location>
        <begin position="364"/>
        <end position="475"/>
    </location>
</feature>
<dbReference type="GO" id="GO:0032585">
    <property type="term" value="C:multivesicular body membrane"/>
    <property type="evidence" value="ECO:0007669"/>
    <property type="project" value="UniProtKB-SubCell"/>
</dbReference>
<keyword evidence="4" id="KW-0813">Transport</keyword>
<proteinExistence type="inferred from homology"/>
<dbReference type="GO" id="GO:0006623">
    <property type="term" value="P:protein targeting to vacuole"/>
    <property type="evidence" value="ECO:0007669"/>
    <property type="project" value="UniProtKB-UniRule"/>
</dbReference>
<dbReference type="InterPro" id="IPR043971">
    <property type="entry name" value="FUZ/MON1/HPS1_longin_2"/>
</dbReference>
<keyword evidence="4" id="KW-0472">Membrane</keyword>
<dbReference type="PANTHER" id="PTHR13027">
    <property type="entry name" value="SAND PROTEIN-RELATED"/>
    <property type="match status" value="1"/>
</dbReference>
<dbReference type="PRINTS" id="PR01546">
    <property type="entry name" value="YEAST73DUF"/>
</dbReference>
<keyword evidence="4" id="KW-0653">Protein transport</keyword>